<evidence type="ECO:0000313" key="3">
    <source>
        <dbReference type="Proteomes" id="UP001372338"/>
    </source>
</evidence>
<dbReference type="AlphaFoldDB" id="A0AAN9FUS8"/>
<evidence type="ECO:0000313" key="2">
    <source>
        <dbReference type="EMBL" id="KAK7281716.1"/>
    </source>
</evidence>
<comment type="caution">
    <text evidence="2">The sequence shown here is derived from an EMBL/GenBank/DDBJ whole genome shotgun (WGS) entry which is preliminary data.</text>
</comment>
<feature type="region of interest" description="Disordered" evidence="1">
    <location>
        <begin position="1"/>
        <end position="21"/>
    </location>
</feature>
<name>A0AAN9FUS8_CROPI</name>
<dbReference type="Proteomes" id="UP001372338">
    <property type="component" value="Unassembled WGS sequence"/>
</dbReference>
<protein>
    <submittedName>
        <fullName evidence="2">Uncharacterized protein</fullName>
    </submittedName>
</protein>
<evidence type="ECO:0000256" key="1">
    <source>
        <dbReference type="SAM" id="MobiDB-lite"/>
    </source>
</evidence>
<feature type="compositionally biased region" description="Low complexity" evidence="1">
    <location>
        <begin position="8"/>
        <end position="21"/>
    </location>
</feature>
<reference evidence="2 3" key="1">
    <citation type="submission" date="2024-01" db="EMBL/GenBank/DDBJ databases">
        <title>The genomes of 5 underutilized Papilionoideae crops provide insights into root nodulation and disease resistanc.</title>
        <authorList>
            <person name="Yuan L."/>
        </authorList>
    </citation>
    <scope>NUCLEOTIDE SEQUENCE [LARGE SCALE GENOMIC DNA]</scope>
    <source>
        <strain evidence="2">ZHUSHIDOU_FW_LH</strain>
        <tissue evidence="2">Leaf</tissue>
    </source>
</reference>
<organism evidence="2 3">
    <name type="scientific">Crotalaria pallida</name>
    <name type="common">Smooth rattlebox</name>
    <name type="synonym">Crotalaria striata</name>
    <dbReference type="NCBI Taxonomy" id="3830"/>
    <lineage>
        <taxon>Eukaryota</taxon>
        <taxon>Viridiplantae</taxon>
        <taxon>Streptophyta</taxon>
        <taxon>Embryophyta</taxon>
        <taxon>Tracheophyta</taxon>
        <taxon>Spermatophyta</taxon>
        <taxon>Magnoliopsida</taxon>
        <taxon>eudicotyledons</taxon>
        <taxon>Gunneridae</taxon>
        <taxon>Pentapetalae</taxon>
        <taxon>rosids</taxon>
        <taxon>fabids</taxon>
        <taxon>Fabales</taxon>
        <taxon>Fabaceae</taxon>
        <taxon>Papilionoideae</taxon>
        <taxon>50 kb inversion clade</taxon>
        <taxon>genistoids sensu lato</taxon>
        <taxon>core genistoids</taxon>
        <taxon>Crotalarieae</taxon>
        <taxon>Crotalaria</taxon>
    </lineage>
</organism>
<proteinExistence type="predicted"/>
<sequence length="113" mass="12469">MSIRSNSLHHSPPSIPPILLSSSTNTPFSTLKCNSRGFSNPNKFRILAKSADSDAQQQTTLNQSTPSASLLSILCPLLKLFSRGDPSQQRNFILRQQHLPWLACQALPEDQTP</sequence>
<gene>
    <name evidence="2" type="ORF">RIF29_09947</name>
</gene>
<keyword evidence="3" id="KW-1185">Reference proteome</keyword>
<dbReference type="EMBL" id="JAYWIO010000002">
    <property type="protein sequence ID" value="KAK7281716.1"/>
    <property type="molecule type" value="Genomic_DNA"/>
</dbReference>
<accession>A0AAN9FUS8</accession>